<evidence type="ECO:0000313" key="2">
    <source>
        <dbReference type="Proteomes" id="UP001597083"/>
    </source>
</evidence>
<comment type="caution">
    <text evidence="1">The sequence shown here is derived from an EMBL/GenBank/DDBJ whole genome shotgun (WGS) entry which is preliminary data.</text>
</comment>
<evidence type="ECO:0000313" key="1">
    <source>
        <dbReference type="EMBL" id="MFD0856794.1"/>
    </source>
</evidence>
<sequence>RRLEGELAEAEQVARVPTKADYGPVLRGLLEEWPLLTAEEKRALLGEVIRVIRVYKTGFRQPARVEIVPVWAPEE</sequence>
<organism evidence="1 2">
    <name type="scientific">Actinomadura adrarensis</name>
    <dbReference type="NCBI Taxonomy" id="1819600"/>
    <lineage>
        <taxon>Bacteria</taxon>
        <taxon>Bacillati</taxon>
        <taxon>Actinomycetota</taxon>
        <taxon>Actinomycetes</taxon>
        <taxon>Streptosporangiales</taxon>
        <taxon>Thermomonosporaceae</taxon>
        <taxon>Actinomadura</taxon>
    </lineage>
</organism>
<protein>
    <submittedName>
        <fullName evidence="1">Uncharacterized protein</fullName>
    </submittedName>
</protein>
<reference evidence="2" key="1">
    <citation type="journal article" date="2019" name="Int. J. Syst. Evol. Microbiol.">
        <title>The Global Catalogue of Microorganisms (GCM) 10K type strain sequencing project: providing services to taxonomists for standard genome sequencing and annotation.</title>
        <authorList>
            <consortium name="The Broad Institute Genomics Platform"/>
            <consortium name="The Broad Institute Genome Sequencing Center for Infectious Disease"/>
            <person name="Wu L."/>
            <person name="Ma J."/>
        </authorList>
    </citation>
    <scope>NUCLEOTIDE SEQUENCE [LARGE SCALE GENOMIC DNA]</scope>
    <source>
        <strain evidence="2">JCM 31696</strain>
    </source>
</reference>
<gene>
    <name evidence="1" type="ORF">ACFQ07_31470</name>
</gene>
<proteinExistence type="predicted"/>
<dbReference type="EMBL" id="JBHTIR010004261">
    <property type="protein sequence ID" value="MFD0856794.1"/>
    <property type="molecule type" value="Genomic_DNA"/>
</dbReference>
<feature type="non-terminal residue" evidence="1">
    <location>
        <position position="1"/>
    </location>
</feature>
<name>A0ABW3CS05_9ACTN</name>
<keyword evidence="2" id="KW-1185">Reference proteome</keyword>
<dbReference type="Proteomes" id="UP001597083">
    <property type="component" value="Unassembled WGS sequence"/>
</dbReference>
<accession>A0ABW3CS05</accession>